<evidence type="ECO:0000313" key="2">
    <source>
        <dbReference type="Proteomes" id="UP001281147"/>
    </source>
</evidence>
<reference evidence="1" key="1">
    <citation type="submission" date="2023-07" db="EMBL/GenBank/DDBJ databases">
        <title>Black Yeasts Isolated from many extreme environments.</title>
        <authorList>
            <person name="Coleine C."/>
            <person name="Stajich J.E."/>
            <person name="Selbmann L."/>
        </authorList>
    </citation>
    <scope>NUCLEOTIDE SEQUENCE</scope>
    <source>
        <strain evidence="1">CCFEE 5714</strain>
    </source>
</reference>
<sequence length="344" mass="37788">MAGVTWILLRSLRTHVRVCWDIRHTPLYFWLAQAFGWGLPALFLAISLPITGVSYRLGGNCLPNPHGAFVTWFGWLLAFACLAAVIQFITTGFCLFIYARNLLGYSTPGSSGIAASTGSSTPAVASTDSKAGDIGKRLAWRRVSKVMLMQWRSIVLSLLVILESVYFGTVYAAQVNSAKEAAKPEHTAQTEAWSLCLILNGGDKNQCLSLAQQLRLEESVVIASLFMASLIGLFTFALMVRWSMLVGWFELLSRRRSHGPHSVNGNGNQGPVKHRGRPVKRISLGRKLPSQKAGILPSPEMDIDIPEAGDVTRRHETTTLFDDSDGDMDDEKRRGRRPDGADAV</sequence>
<organism evidence="1 2">
    <name type="scientific">Vermiconidia calcicola</name>
    <dbReference type="NCBI Taxonomy" id="1690605"/>
    <lineage>
        <taxon>Eukaryota</taxon>
        <taxon>Fungi</taxon>
        <taxon>Dikarya</taxon>
        <taxon>Ascomycota</taxon>
        <taxon>Pezizomycotina</taxon>
        <taxon>Dothideomycetes</taxon>
        <taxon>Dothideomycetidae</taxon>
        <taxon>Mycosphaerellales</taxon>
        <taxon>Extremaceae</taxon>
        <taxon>Vermiconidia</taxon>
    </lineage>
</organism>
<dbReference type="Proteomes" id="UP001281147">
    <property type="component" value="Unassembled WGS sequence"/>
</dbReference>
<name>A0ACC3N9N2_9PEZI</name>
<proteinExistence type="predicted"/>
<keyword evidence="2" id="KW-1185">Reference proteome</keyword>
<comment type="caution">
    <text evidence="1">The sequence shown here is derived from an EMBL/GenBank/DDBJ whole genome shotgun (WGS) entry which is preliminary data.</text>
</comment>
<protein>
    <submittedName>
        <fullName evidence="1">Uncharacterized protein</fullName>
    </submittedName>
</protein>
<dbReference type="EMBL" id="JAUTXU010000066">
    <property type="protein sequence ID" value="KAK3712962.1"/>
    <property type="molecule type" value="Genomic_DNA"/>
</dbReference>
<evidence type="ECO:0000313" key="1">
    <source>
        <dbReference type="EMBL" id="KAK3712962.1"/>
    </source>
</evidence>
<gene>
    <name evidence="1" type="ORF">LTR37_008847</name>
</gene>
<accession>A0ACC3N9N2</accession>